<feature type="transmembrane region" description="Helical" evidence="1">
    <location>
        <begin position="178"/>
        <end position="196"/>
    </location>
</feature>
<feature type="transmembrane region" description="Helical" evidence="1">
    <location>
        <begin position="264"/>
        <end position="286"/>
    </location>
</feature>
<gene>
    <name evidence="2" type="ORF">ESB00_05025</name>
</gene>
<evidence type="ECO:0000313" key="2">
    <source>
        <dbReference type="EMBL" id="RXK55262.1"/>
    </source>
</evidence>
<comment type="caution">
    <text evidence="2">The sequence shown here is derived from an EMBL/GenBank/DDBJ whole genome shotgun (WGS) entry which is preliminary data.</text>
</comment>
<feature type="transmembrane region" description="Helical" evidence="1">
    <location>
        <begin position="46"/>
        <end position="63"/>
    </location>
</feature>
<dbReference type="OrthoDB" id="196053at2"/>
<feature type="transmembrane region" description="Helical" evidence="1">
    <location>
        <begin position="150"/>
        <end position="166"/>
    </location>
</feature>
<feature type="transmembrane region" description="Helical" evidence="1">
    <location>
        <begin position="122"/>
        <end position="143"/>
    </location>
</feature>
<proteinExistence type="predicted"/>
<evidence type="ECO:0000256" key="1">
    <source>
        <dbReference type="SAM" id="Phobius"/>
    </source>
</evidence>
<keyword evidence="3" id="KW-1185">Reference proteome</keyword>
<dbReference type="RefSeq" id="WP_129046626.1">
    <property type="nucleotide sequence ID" value="NZ_SDHX01000001.1"/>
</dbReference>
<name>A0A4Q1C8V7_9BACT</name>
<keyword evidence="1" id="KW-1133">Transmembrane helix</keyword>
<keyword evidence="1" id="KW-0472">Membrane</keyword>
<evidence type="ECO:0008006" key="4">
    <source>
        <dbReference type="Google" id="ProtNLM"/>
    </source>
</evidence>
<dbReference type="EMBL" id="SDHX01000001">
    <property type="protein sequence ID" value="RXK55262.1"/>
    <property type="molecule type" value="Genomic_DNA"/>
</dbReference>
<feature type="transmembrane region" description="Helical" evidence="1">
    <location>
        <begin position="306"/>
        <end position="331"/>
    </location>
</feature>
<protein>
    <recommendedName>
        <fullName evidence="4">Glycosyltransferase RgtA/B/C/D-like domain-containing protein</fullName>
    </recommendedName>
</protein>
<feature type="transmembrane region" description="Helical" evidence="1">
    <location>
        <begin position="16"/>
        <end position="34"/>
    </location>
</feature>
<feature type="transmembrane region" description="Helical" evidence="1">
    <location>
        <begin position="343"/>
        <end position="362"/>
    </location>
</feature>
<feature type="transmembrane region" description="Helical" evidence="1">
    <location>
        <begin position="368"/>
        <end position="388"/>
    </location>
</feature>
<evidence type="ECO:0000313" key="3">
    <source>
        <dbReference type="Proteomes" id="UP000290218"/>
    </source>
</evidence>
<feature type="transmembrane region" description="Helical" evidence="1">
    <location>
        <begin position="203"/>
        <end position="220"/>
    </location>
</feature>
<keyword evidence="1" id="KW-0812">Transmembrane</keyword>
<feature type="transmembrane region" description="Helical" evidence="1">
    <location>
        <begin position="226"/>
        <end position="243"/>
    </location>
</feature>
<accession>A0A4Q1C8V7</accession>
<sequence length="566" mass="63539">MEAVREFFFWLDGAPWRFWTPAWLLFGATAFLALRPQGQTTGKLNQPGWFIAAVFLTLLAFRWPTWFYRLDLNPDEAQIVSGALTLDRFLLPWKHLDPTTHGPLCEYFLVFASWLGAPFNYVTARVVAALLQAGALVAVWATLRRIMDESPARLAVLPGLAFWSLTSWDDFLHYSSELPGIFLMAWGGYYLVRTLLTPTERPAVRTAFLAGCLLGAVPYGKLQSTPHAGLIGLIGLVLVWRLVRDQAVRWRRLAGLIGGAVTPSVLHGLYLTVFGLWGQFWFTYIVSAVDFLDTSAHRFADMPGRFLHLAATSPSFSWFFWGNLAFALLYLRSPRRSELLRAAIPLAGISLAAAWFTVIRPGRESAHYLHLLVIPVTTLAGVILGNAWPDQPAAGVSRAWKTLGAFALLALGPQALNQAVAYHRFVGHAQRHWEAPLSGTAAYLRARLLPGDTLAMWGWAPHLHVETQLPHATREAQSGNQIMQWPLTDFFVDRYLGDLARWRPVWFVDAVGPGAFIFDDRTRHAHESVPALRQWIADHYDFVAEIAPLRIYRLKDVERPVTAANR</sequence>
<reference evidence="2 3" key="1">
    <citation type="submission" date="2019-01" db="EMBL/GenBank/DDBJ databases">
        <title>Lacunisphaera sp. strain TWA-58.</title>
        <authorList>
            <person name="Chen W.-M."/>
        </authorList>
    </citation>
    <scope>NUCLEOTIDE SEQUENCE [LARGE SCALE GENOMIC DNA]</scope>
    <source>
        <strain evidence="2 3">TWA-58</strain>
    </source>
</reference>
<organism evidence="2 3">
    <name type="scientific">Oleiharenicola lentus</name>
    <dbReference type="NCBI Taxonomy" id="2508720"/>
    <lineage>
        <taxon>Bacteria</taxon>
        <taxon>Pseudomonadati</taxon>
        <taxon>Verrucomicrobiota</taxon>
        <taxon>Opitutia</taxon>
        <taxon>Opitutales</taxon>
        <taxon>Opitutaceae</taxon>
        <taxon>Oleiharenicola</taxon>
    </lineage>
</organism>
<dbReference type="Proteomes" id="UP000290218">
    <property type="component" value="Unassembled WGS sequence"/>
</dbReference>
<dbReference type="AlphaFoldDB" id="A0A4Q1C8V7"/>